<dbReference type="CDD" id="cd00087">
    <property type="entry name" value="FReD"/>
    <property type="match status" value="1"/>
</dbReference>
<feature type="compositionally biased region" description="Basic and acidic residues" evidence="4">
    <location>
        <begin position="532"/>
        <end position="546"/>
    </location>
</feature>
<comment type="function">
    <text evidence="2">Lectin involved in innate immunity. Agglutinates all types of human erythrocytes, Gram-positive and Gram-negative bacteria. Has a stronger agglutinating activity towards Gram-negative bacteria than towards Gram-positive bacteria. Specifically recognizes acetyl group-containing substances on agglutinated cells. The hemagglutinating activity was inhibited by EDTA, acetyl group-containing mono- and disaccharides, N-acetyl derivatives of amino acids, other acetyl group-containing substances, propionamide and benzamide. Enhances the antimicrobial activity of big defensin against Gram-positive bacteria but not against Gram-negative bacteria.</text>
</comment>
<evidence type="ECO:0000313" key="6">
    <source>
        <dbReference type="EMBL" id="KAG8228055.1"/>
    </source>
</evidence>
<dbReference type="PANTHER" id="PTHR19143">
    <property type="entry name" value="FIBRINOGEN/TENASCIN/ANGIOPOEITIN"/>
    <property type="match status" value="1"/>
</dbReference>
<feature type="region of interest" description="Disordered" evidence="4">
    <location>
        <begin position="532"/>
        <end position="555"/>
    </location>
</feature>
<dbReference type="InterPro" id="IPR002181">
    <property type="entry name" value="Fibrinogen_a/b/g_C_dom"/>
</dbReference>
<dbReference type="InterPro" id="IPR014716">
    <property type="entry name" value="Fibrinogen_a/b/g_C_1"/>
</dbReference>
<evidence type="ECO:0000256" key="2">
    <source>
        <dbReference type="ARBA" id="ARBA00053344"/>
    </source>
</evidence>
<organism evidence="6 7">
    <name type="scientific">Ladona fulva</name>
    <name type="common">Scarce chaser dragonfly</name>
    <name type="synonym">Libellula fulva</name>
    <dbReference type="NCBI Taxonomy" id="123851"/>
    <lineage>
        <taxon>Eukaryota</taxon>
        <taxon>Metazoa</taxon>
        <taxon>Ecdysozoa</taxon>
        <taxon>Arthropoda</taxon>
        <taxon>Hexapoda</taxon>
        <taxon>Insecta</taxon>
        <taxon>Pterygota</taxon>
        <taxon>Palaeoptera</taxon>
        <taxon>Odonata</taxon>
        <taxon>Epiprocta</taxon>
        <taxon>Anisoptera</taxon>
        <taxon>Libelluloidea</taxon>
        <taxon>Libellulidae</taxon>
        <taxon>Ladona</taxon>
    </lineage>
</organism>
<dbReference type="InterPro" id="IPR020837">
    <property type="entry name" value="Fibrinogen_CS"/>
</dbReference>
<name>A0A8K0K492_LADFU</name>
<dbReference type="InterPro" id="IPR036056">
    <property type="entry name" value="Fibrinogen-like_C"/>
</dbReference>
<evidence type="ECO:0000256" key="4">
    <source>
        <dbReference type="SAM" id="MobiDB-lite"/>
    </source>
</evidence>
<evidence type="ECO:0000313" key="7">
    <source>
        <dbReference type="Proteomes" id="UP000792457"/>
    </source>
</evidence>
<dbReference type="GO" id="GO:0030246">
    <property type="term" value="F:carbohydrate binding"/>
    <property type="evidence" value="ECO:0007669"/>
    <property type="project" value="UniProtKB-ARBA"/>
</dbReference>
<dbReference type="Pfam" id="PF00147">
    <property type="entry name" value="Fibrinogen_C"/>
    <property type="match status" value="1"/>
</dbReference>
<dbReference type="SMART" id="SM00186">
    <property type="entry name" value="FBG"/>
    <property type="match status" value="1"/>
</dbReference>
<accession>A0A8K0K492</accession>
<feature type="coiled-coil region" evidence="3">
    <location>
        <begin position="154"/>
        <end position="188"/>
    </location>
</feature>
<protein>
    <recommendedName>
        <fullName evidence="5">Fibrinogen C-terminal domain-containing protein</fullName>
    </recommendedName>
</protein>
<dbReference type="GO" id="GO:0005615">
    <property type="term" value="C:extracellular space"/>
    <property type="evidence" value="ECO:0007669"/>
    <property type="project" value="TreeGrafter"/>
</dbReference>
<feature type="region of interest" description="Disordered" evidence="4">
    <location>
        <begin position="45"/>
        <end position="90"/>
    </location>
</feature>
<dbReference type="OrthoDB" id="6350391at2759"/>
<keyword evidence="3" id="KW-0175">Coiled coil</keyword>
<dbReference type="Proteomes" id="UP000792457">
    <property type="component" value="Unassembled WGS sequence"/>
</dbReference>
<keyword evidence="1" id="KW-1015">Disulfide bond</keyword>
<evidence type="ECO:0000256" key="1">
    <source>
        <dbReference type="ARBA" id="ARBA00023157"/>
    </source>
</evidence>
<dbReference type="AlphaFoldDB" id="A0A8K0K492"/>
<dbReference type="EMBL" id="KZ308357">
    <property type="protein sequence ID" value="KAG8228055.1"/>
    <property type="molecule type" value="Genomic_DNA"/>
</dbReference>
<keyword evidence="7" id="KW-1185">Reference proteome</keyword>
<evidence type="ECO:0000256" key="3">
    <source>
        <dbReference type="SAM" id="Coils"/>
    </source>
</evidence>
<sequence length="555" mass="62784">MYKHAVVSRGTLLIFETVFYRRCKVGCSEIKIQLKQHFDEGASKNVLNPSTVAPSQIRANTTSSHVPLPTSIRNSTDSSDVDLGSNASSKKETELEESILGVNRRKLDDHDLYLLQRISDRLTALMALDEQQLRRLETLEYRMTRLESQNLDRVEGIRSTVADMSHRIQDMEREFESIKSALELVHQDAVGLRRGQVQLRREIVKASGLIAKGDMSHSDKDGASQPSEAGNADTLNKLQLLMPTVYSILGSIGSLQSEISTLRQNLTNMSNMTRFRISEFRVILMLSFKGGKELPEDCLEIMQKESLNQTNPSSGKKKSGDKSGVYLIHPKWSSRPFFVYCDMVTGGGGWTVSKGSFNVIQNRYEGTVDFFRDWRDYKNGFGNLAGEFWLGLEKLHLITNTKVYELLIQLEDFDSQKAAAKYNSFAIASEAEGYQITLLGDYQGDAGDSLSYHVGMKFSTHDFDQDEWLDGNCAQSRSGAWWYKGCEASNLNGRYLNGHLPPEYENQGIYWQDWLGPQYSLMKSRMSIRPRDGIIPKAKKEDKVKDDDDSETEED</sequence>
<dbReference type="PANTHER" id="PTHR19143:SF458">
    <property type="entry name" value="FIBRINOGEN C-TERMINAL DOMAIN-CONTAINING PROTEIN-RELATED"/>
    <property type="match status" value="1"/>
</dbReference>
<feature type="compositionally biased region" description="Polar residues" evidence="4">
    <location>
        <begin position="45"/>
        <end position="78"/>
    </location>
</feature>
<gene>
    <name evidence="6" type="ORF">J437_LFUL007225</name>
</gene>
<proteinExistence type="predicted"/>
<dbReference type="Gene3D" id="3.90.215.10">
    <property type="entry name" value="Gamma Fibrinogen, chain A, domain 1"/>
    <property type="match status" value="1"/>
</dbReference>
<dbReference type="NCBIfam" id="NF040941">
    <property type="entry name" value="GGGWT_bact"/>
    <property type="match status" value="1"/>
</dbReference>
<reference evidence="6" key="2">
    <citation type="submission" date="2017-10" db="EMBL/GenBank/DDBJ databases">
        <title>Ladona fulva Genome sequencing and assembly.</title>
        <authorList>
            <person name="Murali S."/>
            <person name="Richards S."/>
            <person name="Bandaranaike D."/>
            <person name="Bellair M."/>
            <person name="Blankenburg K."/>
            <person name="Chao H."/>
            <person name="Dinh H."/>
            <person name="Doddapaneni H."/>
            <person name="Dugan-Rocha S."/>
            <person name="Elkadiri S."/>
            <person name="Gnanaolivu R."/>
            <person name="Hernandez B."/>
            <person name="Skinner E."/>
            <person name="Javaid M."/>
            <person name="Lee S."/>
            <person name="Li M."/>
            <person name="Ming W."/>
            <person name="Munidasa M."/>
            <person name="Muniz J."/>
            <person name="Nguyen L."/>
            <person name="Hughes D."/>
            <person name="Osuji N."/>
            <person name="Pu L.-L."/>
            <person name="Puazo M."/>
            <person name="Qu C."/>
            <person name="Quiroz J."/>
            <person name="Raj R."/>
            <person name="Weissenberger G."/>
            <person name="Xin Y."/>
            <person name="Zou X."/>
            <person name="Han Y."/>
            <person name="Worley K."/>
            <person name="Muzny D."/>
            <person name="Gibbs R."/>
        </authorList>
    </citation>
    <scope>NUCLEOTIDE SEQUENCE</scope>
    <source>
        <strain evidence="6">Sampled in the wild</strain>
    </source>
</reference>
<feature type="domain" description="Fibrinogen C-terminal" evidence="5">
    <location>
        <begin position="289"/>
        <end position="532"/>
    </location>
</feature>
<evidence type="ECO:0000259" key="5">
    <source>
        <dbReference type="PROSITE" id="PS51406"/>
    </source>
</evidence>
<dbReference type="SUPFAM" id="SSF56496">
    <property type="entry name" value="Fibrinogen C-terminal domain-like"/>
    <property type="match status" value="1"/>
</dbReference>
<dbReference type="FunFam" id="3.90.215.10:FF:000001">
    <property type="entry name" value="Tenascin isoform 1"/>
    <property type="match status" value="1"/>
</dbReference>
<dbReference type="PROSITE" id="PS51406">
    <property type="entry name" value="FIBRINOGEN_C_2"/>
    <property type="match status" value="1"/>
</dbReference>
<comment type="caution">
    <text evidence="6">The sequence shown here is derived from an EMBL/GenBank/DDBJ whole genome shotgun (WGS) entry which is preliminary data.</text>
</comment>
<dbReference type="PROSITE" id="PS00514">
    <property type="entry name" value="FIBRINOGEN_C_1"/>
    <property type="match status" value="1"/>
</dbReference>
<reference evidence="6" key="1">
    <citation type="submission" date="2013-04" db="EMBL/GenBank/DDBJ databases">
        <authorList>
            <person name="Qu J."/>
            <person name="Murali S.C."/>
            <person name="Bandaranaike D."/>
            <person name="Bellair M."/>
            <person name="Blankenburg K."/>
            <person name="Chao H."/>
            <person name="Dinh H."/>
            <person name="Doddapaneni H."/>
            <person name="Downs B."/>
            <person name="Dugan-Rocha S."/>
            <person name="Elkadiri S."/>
            <person name="Gnanaolivu R.D."/>
            <person name="Hernandez B."/>
            <person name="Javaid M."/>
            <person name="Jayaseelan J.C."/>
            <person name="Lee S."/>
            <person name="Li M."/>
            <person name="Ming W."/>
            <person name="Munidasa M."/>
            <person name="Muniz J."/>
            <person name="Nguyen L."/>
            <person name="Ongeri F."/>
            <person name="Osuji N."/>
            <person name="Pu L.-L."/>
            <person name="Puazo M."/>
            <person name="Qu C."/>
            <person name="Quiroz J."/>
            <person name="Raj R."/>
            <person name="Weissenberger G."/>
            <person name="Xin Y."/>
            <person name="Zou X."/>
            <person name="Han Y."/>
            <person name="Richards S."/>
            <person name="Worley K."/>
            <person name="Muzny D."/>
            <person name="Gibbs R."/>
        </authorList>
    </citation>
    <scope>NUCLEOTIDE SEQUENCE</scope>
    <source>
        <strain evidence="6">Sampled in the wild</strain>
    </source>
</reference>
<dbReference type="InterPro" id="IPR050373">
    <property type="entry name" value="Fibrinogen_C-term_domain"/>
</dbReference>